<dbReference type="GO" id="GO:0016491">
    <property type="term" value="F:oxidoreductase activity"/>
    <property type="evidence" value="ECO:0007669"/>
    <property type="project" value="UniProtKB-KW"/>
</dbReference>
<keyword evidence="1" id="KW-0560">Oxidoreductase</keyword>
<evidence type="ECO:0000313" key="5">
    <source>
        <dbReference type="Proteomes" id="UP001305702"/>
    </source>
</evidence>
<dbReference type="InterPro" id="IPR050463">
    <property type="entry name" value="Gfo/Idh/MocA_oxidrdct_glycsds"/>
</dbReference>
<dbReference type="GO" id="GO:0000166">
    <property type="term" value="F:nucleotide binding"/>
    <property type="evidence" value="ECO:0007669"/>
    <property type="project" value="InterPro"/>
</dbReference>
<dbReference type="RefSeq" id="WP_315602604.1">
    <property type="nucleotide sequence ID" value="NZ_CP130318.1"/>
</dbReference>
<dbReference type="Proteomes" id="UP001305702">
    <property type="component" value="Chromosome"/>
</dbReference>
<dbReference type="Pfam" id="PF22725">
    <property type="entry name" value="GFO_IDH_MocA_C3"/>
    <property type="match status" value="1"/>
</dbReference>
<dbReference type="InterPro" id="IPR036291">
    <property type="entry name" value="NAD(P)-bd_dom_sf"/>
</dbReference>
<dbReference type="InterPro" id="IPR055170">
    <property type="entry name" value="GFO_IDH_MocA-like_dom"/>
</dbReference>
<proteinExistence type="predicted"/>
<evidence type="ECO:0000259" key="3">
    <source>
        <dbReference type="Pfam" id="PF22725"/>
    </source>
</evidence>
<dbReference type="KEGG" id="paun:MJA45_14360"/>
<dbReference type="AlphaFoldDB" id="A0AA96LBF3"/>
<dbReference type="PANTHER" id="PTHR43818">
    <property type="entry name" value="BCDNA.GH03377"/>
    <property type="match status" value="1"/>
</dbReference>
<dbReference type="InterPro" id="IPR000683">
    <property type="entry name" value="Gfo/Idh/MocA-like_OxRdtase_N"/>
</dbReference>
<feature type="domain" description="GFO/IDH/MocA-like oxidoreductase" evidence="3">
    <location>
        <begin position="136"/>
        <end position="257"/>
    </location>
</feature>
<dbReference type="Gene3D" id="3.30.360.10">
    <property type="entry name" value="Dihydrodipicolinate Reductase, domain 2"/>
    <property type="match status" value="1"/>
</dbReference>
<feature type="domain" description="Gfo/Idh/MocA-like oxidoreductase N-terminal" evidence="2">
    <location>
        <begin position="6"/>
        <end position="126"/>
    </location>
</feature>
<dbReference type="Pfam" id="PF01408">
    <property type="entry name" value="GFO_IDH_MocA"/>
    <property type="match status" value="1"/>
</dbReference>
<dbReference type="SUPFAM" id="SSF55347">
    <property type="entry name" value="Glyceraldehyde-3-phosphate dehydrogenase-like, C-terminal domain"/>
    <property type="match status" value="1"/>
</dbReference>
<organism evidence="4 5">
    <name type="scientific">Paenibacillus aurantius</name>
    <dbReference type="NCBI Taxonomy" id="2918900"/>
    <lineage>
        <taxon>Bacteria</taxon>
        <taxon>Bacillati</taxon>
        <taxon>Bacillota</taxon>
        <taxon>Bacilli</taxon>
        <taxon>Bacillales</taxon>
        <taxon>Paenibacillaceae</taxon>
        <taxon>Paenibacillus</taxon>
    </lineage>
</organism>
<reference evidence="4 5" key="1">
    <citation type="submission" date="2022-02" db="EMBL/GenBank/DDBJ databases">
        <title>Paenibacillus sp. MBLB1776 Whole Genome Shotgun Sequencing.</title>
        <authorList>
            <person name="Hwang C.Y."/>
            <person name="Cho E.-S."/>
            <person name="Seo M.-J."/>
        </authorList>
    </citation>
    <scope>NUCLEOTIDE SEQUENCE [LARGE SCALE GENOMIC DNA]</scope>
    <source>
        <strain evidence="4 5">MBLB1776</strain>
    </source>
</reference>
<dbReference type="SUPFAM" id="SSF51735">
    <property type="entry name" value="NAD(P)-binding Rossmann-fold domains"/>
    <property type="match status" value="1"/>
</dbReference>
<accession>A0AA96LBF3</accession>
<dbReference type="EMBL" id="CP130318">
    <property type="protein sequence ID" value="WNQ08837.1"/>
    <property type="molecule type" value="Genomic_DNA"/>
</dbReference>
<evidence type="ECO:0000259" key="2">
    <source>
        <dbReference type="Pfam" id="PF01408"/>
    </source>
</evidence>
<sequence>MLDRPIRMGVIGCGDIAVSRHIPTIHAHPDAMLLAVCDADPSRAETVAAQYPMASVEKDYKDLLARNDIDAVIVATPPWVTPLITMEALRAGKHVLCEKPMAVDGDTARLVQETERETGKRVQVGFTYRHGPLLESLRSWIREGRLGAPLVFRLGIFDEVWDPEGHPEHYERLFRTMQHGSPSVHDGAHVADFLHFLAESKVASVESYGLKTRPEFPTSNYDVSVIRFENGDMAKVEIGWFLPHFPKGEFEVAGPLGLAVFDRFEQYVSLRTGTKTETVRLEEDWAASCFRIQLSKFIVSIRRDEPCVPGTEEGLQSLLLTKAMEQGVQAHLSRSDAKC</sequence>
<dbReference type="Gene3D" id="3.40.50.720">
    <property type="entry name" value="NAD(P)-binding Rossmann-like Domain"/>
    <property type="match status" value="1"/>
</dbReference>
<dbReference type="PANTHER" id="PTHR43818:SF11">
    <property type="entry name" value="BCDNA.GH03377"/>
    <property type="match status" value="1"/>
</dbReference>
<evidence type="ECO:0000313" key="4">
    <source>
        <dbReference type="EMBL" id="WNQ08837.1"/>
    </source>
</evidence>
<keyword evidence="5" id="KW-1185">Reference proteome</keyword>
<name>A0AA96LBF3_9BACL</name>
<protein>
    <submittedName>
        <fullName evidence="4">Gfo/Idh/MocA family oxidoreductase</fullName>
    </submittedName>
</protein>
<gene>
    <name evidence="4" type="ORF">MJA45_14360</name>
</gene>
<evidence type="ECO:0000256" key="1">
    <source>
        <dbReference type="ARBA" id="ARBA00023002"/>
    </source>
</evidence>